<dbReference type="EMBL" id="LR792683">
    <property type="protein sequence ID" value="CAB3389838.1"/>
    <property type="molecule type" value="Genomic_DNA"/>
</dbReference>
<evidence type="ECO:0000313" key="1">
    <source>
        <dbReference type="EMBL" id="CAB3389838.1"/>
    </source>
</evidence>
<evidence type="ECO:0000313" key="2">
    <source>
        <dbReference type="Proteomes" id="UP000502196"/>
    </source>
</evidence>
<gene>
    <name evidence="1" type="ORF">COOX1_0115</name>
</gene>
<sequence length="295" mass="33463">MIMEWDGQMLVIERIGTDGDVRRAMAAIREWDGRAAAIGLGGIDRYLYVGGRRYVFRQAERLARLAHKTPVVDGSGLKHTLERRVVRQLAEDPQVALRRKNVLLVSAVDRFGMAETLVAEGCRVTFGDLMFGLGIPVPLHSLQTLNRMGHVLGPVVTQLPIHWLYPTGQRQEQIRPKYRRVYRRADVIAGDFHYIRRHLPERLEGVWILTNTVTREDEQLLRRRGAGGLITTTPEWEGRSFGTNVLEAVFVAMAGEPPALLGSGRNLYPDESFYHYWLERLGVRPRITCWGAGVD</sequence>
<reference evidence="1 2" key="1">
    <citation type="submission" date="2020-04" db="EMBL/GenBank/DDBJ databases">
        <authorList>
            <person name="Hogendoorn C."/>
        </authorList>
    </citation>
    <scope>NUCLEOTIDE SEQUENCE [LARGE SCALE GENOMIC DNA]</scope>
    <source>
        <strain evidence="1">COOX1</strain>
    </source>
</reference>
<proteinExistence type="predicted"/>
<dbReference type="AlphaFoldDB" id="A0A6F9DZZ6"/>
<dbReference type="Proteomes" id="UP000502196">
    <property type="component" value="Chromosome"/>
</dbReference>
<organism evidence="1 2">
    <name type="scientific">Kyrpidia spormannii</name>
    <dbReference type="NCBI Taxonomy" id="2055160"/>
    <lineage>
        <taxon>Bacteria</taxon>
        <taxon>Bacillati</taxon>
        <taxon>Bacillota</taxon>
        <taxon>Bacilli</taxon>
        <taxon>Bacillales</taxon>
        <taxon>Alicyclobacillaceae</taxon>
        <taxon>Kyrpidia</taxon>
    </lineage>
</organism>
<name>A0A6F9DZZ6_9BACL</name>
<accession>A0A6F9DZZ6</accession>
<protein>
    <submittedName>
        <fullName evidence="1">Quinate 5-dehydrogenase</fullName>
    </submittedName>
</protein>